<feature type="transmembrane region" description="Helical" evidence="1">
    <location>
        <begin position="13"/>
        <end position="32"/>
    </location>
</feature>
<evidence type="ECO:0000313" key="3">
    <source>
        <dbReference type="EMBL" id="STD01193.1"/>
    </source>
</evidence>
<evidence type="ECO:0000313" key="2">
    <source>
        <dbReference type="EMBL" id="AZA50663.1"/>
    </source>
</evidence>
<sequence>MEFDKLLDSFEKLCLRILTDLLLLPGTVFTLFRNPKLCYDLAEKEVHEDSELQDDDILSPVRFSIYTSVATSLIIYENNQIDFPIAKLLGSLNFTEKAIIIFFFNNMTAIMMSLIITLLNKERISGLGFRKYLFAFLYTSIYMLFPIILLFFGMAAAGGSLNLKTTVFDGSNSSTIKILSIFIVSFILFIMGFYKLIRANYHIIKESLFSRKYLIAINILAITLEIGCILFLQ</sequence>
<accession>A0A376E2W9</accession>
<dbReference type="KEGG" id="ccau:EG346_21890"/>
<proteinExistence type="predicted"/>
<keyword evidence="1" id="KW-0472">Membrane</keyword>
<reference evidence="2" key="3">
    <citation type="submission" date="2018-11" db="EMBL/GenBank/DDBJ databases">
        <title>Proposal to divide the Flavobacteriaceae and reorganize its genera based on Amino Acid Identity values calculated from whole genome sequences.</title>
        <authorList>
            <person name="Nicholson A.C."/>
            <person name="Gulvik C.A."/>
            <person name="Whitney A.M."/>
            <person name="Humrighouse B.W."/>
            <person name="Bell M."/>
            <person name="Holmes B."/>
            <person name="Steigerwalt A."/>
            <person name="Villarma A."/>
            <person name="Sheth M."/>
            <person name="Batra D."/>
            <person name="Pryor J."/>
            <person name="Bernardet J.-F."/>
            <person name="Hugo C."/>
            <person name="Kampfer P."/>
            <person name="Newman J."/>
            <person name="Mcquiston J.R."/>
        </authorList>
    </citation>
    <scope>NUCLEOTIDE SEQUENCE [LARGE SCALE GENOMIC DNA]</scope>
    <source>
        <strain evidence="2">G0188</strain>
    </source>
</reference>
<dbReference type="Proteomes" id="UP000273270">
    <property type="component" value="Chromosome"/>
</dbReference>
<dbReference type="Proteomes" id="UP000255224">
    <property type="component" value="Unassembled WGS sequence"/>
</dbReference>
<protein>
    <recommendedName>
        <fullName evidence="6">Yip1 domain-containing protein</fullName>
    </recommendedName>
</protein>
<organism evidence="3 4">
    <name type="scientific">Chryseobacterium carnipullorum</name>
    <dbReference type="NCBI Taxonomy" id="1124835"/>
    <lineage>
        <taxon>Bacteria</taxon>
        <taxon>Pseudomonadati</taxon>
        <taxon>Bacteroidota</taxon>
        <taxon>Flavobacteriia</taxon>
        <taxon>Flavobacteriales</taxon>
        <taxon>Weeksellaceae</taxon>
        <taxon>Chryseobacterium group</taxon>
        <taxon>Chryseobacterium</taxon>
    </lineage>
</organism>
<feature type="transmembrane region" description="Helical" evidence="1">
    <location>
        <begin position="176"/>
        <end position="194"/>
    </location>
</feature>
<keyword evidence="5" id="KW-1185">Reference proteome</keyword>
<feature type="transmembrane region" description="Helical" evidence="1">
    <location>
        <begin position="214"/>
        <end position="232"/>
    </location>
</feature>
<feature type="transmembrane region" description="Helical" evidence="1">
    <location>
        <begin position="132"/>
        <end position="156"/>
    </location>
</feature>
<gene>
    <name evidence="2" type="ORF">EG346_21890</name>
    <name evidence="3" type="ORF">NCTC13533_03075</name>
</gene>
<keyword evidence="1" id="KW-0812">Transmembrane</keyword>
<dbReference type="RefSeq" id="WP_073334853.1">
    <property type="nucleotide sequence ID" value="NZ_CP033920.1"/>
</dbReference>
<dbReference type="AlphaFoldDB" id="A0A1M7JJ97"/>
<evidence type="ECO:0008006" key="6">
    <source>
        <dbReference type="Google" id="ProtNLM"/>
    </source>
</evidence>
<name>A0A1M7JJ97_CHRCU</name>
<keyword evidence="1" id="KW-1133">Transmembrane helix</keyword>
<reference evidence="3 4" key="1">
    <citation type="submission" date="2018-06" db="EMBL/GenBank/DDBJ databases">
        <authorList>
            <consortium name="Pathogen Informatics"/>
            <person name="Doyle S."/>
        </authorList>
    </citation>
    <scope>NUCLEOTIDE SEQUENCE [LARGE SCALE GENOMIC DNA]</scope>
    <source>
        <strain evidence="3 4">NCTC13533</strain>
    </source>
</reference>
<evidence type="ECO:0000256" key="1">
    <source>
        <dbReference type="SAM" id="Phobius"/>
    </source>
</evidence>
<evidence type="ECO:0000313" key="4">
    <source>
        <dbReference type="Proteomes" id="UP000255224"/>
    </source>
</evidence>
<reference evidence="5" key="2">
    <citation type="submission" date="2018-11" db="EMBL/GenBank/DDBJ databases">
        <title>Proposal to divide the Flavobacteriaceae and reorganize its genera based on Amino Acid Identity values calculated from whole genome sequences.</title>
        <authorList>
            <person name="Nicholson A.C."/>
            <person name="Gulvik C.A."/>
            <person name="Whitney A.M."/>
            <person name="Humrighouse B.W."/>
            <person name="Bell M."/>
            <person name="Holmes B."/>
            <person name="Steigerwalt A.G."/>
            <person name="Villarma A."/>
            <person name="Sheth M."/>
            <person name="Batra D."/>
            <person name="Pryor J."/>
            <person name="Bernardet J.-F."/>
            <person name="Hugo C."/>
            <person name="Kampfer P."/>
            <person name="Newman J."/>
            <person name="McQuiston J.R."/>
        </authorList>
    </citation>
    <scope>NUCLEOTIDE SEQUENCE [LARGE SCALE GENOMIC DNA]</scope>
    <source>
        <strain evidence="5">G0188</strain>
    </source>
</reference>
<dbReference type="EMBL" id="CP033920">
    <property type="protein sequence ID" value="AZA50663.1"/>
    <property type="molecule type" value="Genomic_DNA"/>
</dbReference>
<dbReference type="EMBL" id="UFVQ01000003">
    <property type="protein sequence ID" value="STD01193.1"/>
    <property type="molecule type" value="Genomic_DNA"/>
</dbReference>
<feature type="transmembrane region" description="Helical" evidence="1">
    <location>
        <begin position="98"/>
        <end position="120"/>
    </location>
</feature>
<accession>A0A1M7JJ97</accession>
<evidence type="ECO:0000313" key="5">
    <source>
        <dbReference type="Proteomes" id="UP000273270"/>
    </source>
</evidence>